<dbReference type="GO" id="GO:0004843">
    <property type="term" value="F:cysteine-type deubiquitinase activity"/>
    <property type="evidence" value="ECO:0007669"/>
    <property type="project" value="InterPro"/>
</dbReference>
<evidence type="ECO:0000313" key="3">
    <source>
        <dbReference type="Proteomes" id="UP000095283"/>
    </source>
</evidence>
<dbReference type="PROSITE" id="PS50235">
    <property type="entry name" value="USP_3"/>
    <property type="match status" value="1"/>
</dbReference>
<evidence type="ECO:0000313" key="4">
    <source>
        <dbReference type="WBParaSite" id="Hba_05280"/>
    </source>
</evidence>
<dbReference type="Gene3D" id="3.90.70.10">
    <property type="entry name" value="Cysteine proteinases"/>
    <property type="match status" value="1"/>
</dbReference>
<dbReference type="WBParaSite" id="Hba_05280">
    <property type="protein sequence ID" value="Hba_05280"/>
    <property type="gene ID" value="Hba_05280"/>
</dbReference>
<accession>A0A1I7WJY2</accession>
<evidence type="ECO:0000259" key="2">
    <source>
        <dbReference type="PROSITE" id="PS50235"/>
    </source>
</evidence>
<dbReference type="InterPro" id="IPR038765">
    <property type="entry name" value="Papain-like_cys_pep_sf"/>
</dbReference>
<protein>
    <submittedName>
        <fullName evidence="4">USP domain-containing protein</fullName>
    </submittedName>
</protein>
<dbReference type="AlphaFoldDB" id="A0A1I7WJY2"/>
<proteinExistence type="predicted"/>
<dbReference type="Pfam" id="PF00443">
    <property type="entry name" value="UCH"/>
    <property type="match status" value="1"/>
</dbReference>
<feature type="domain" description="USP" evidence="2">
    <location>
        <begin position="1"/>
        <end position="166"/>
    </location>
</feature>
<dbReference type="GO" id="GO:0016579">
    <property type="term" value="P:protein deubiquitination"/>
    <property type="evidence" value="ECO:0007669"/>
    <property type="project" value="InterPro"/>
</dbReference>
<name>A0A1I7WJY2_HETBA</name>
<organism evidence="3 4">
    <name type="scientific">Heterorhabditis bacteriophora</name>
    <name type="common">Entomopathogenic nematode worm</name>
    <dbReference type="NCBI Taxonomy" id="37862"/>
    <lineage>
        <taxon>Eukaryota</taxon>
        <taxon>Metazoa</taxon>
        <taxon>Ecdysozoa</taxon>
        <taxon>Nematoda</taxon>
        <taxon>Chromadorea</taxon>
        <taxon>Rhabditida</taxon>
        <taxon>Rhabditina</taxon>
        <taxon>Rhabditomorpha</taxon>
        <taxon>Strongyloidea</taxon>
        <taxon>Heterorhabditidae</taxon>
        <taxon>Heterorhabditis</taxon>
    </lineage>
</organism>
<evidence type="ECO:0000256" key="1">
    <source>
        <dbReference type="SAM" id="MobiDB-lite"/>
    </source>
</evidence>
<sequence>MTVACRNFIVPYYLSAIWEGNLYMSISVMDVGTGMQRVVYSNQQNSPQVLINRNVNGNHGASPRTTCSPISSPTSPNKWNTKRRRRVSSIPVQLQRQDAVYELVGVLAHSGNQAAGHYISFIKERRDEMASSASYGEWIEMNDTLVDQFFLTQMNMDKYWFGGKCW</sequence>
<feature type="compositionally biased region" description="Low complexity" evidence="1">
    <location>
        <begin position="62"/>
        <end position="76"/>
    </location>
</feature>
<dbReference type="InterPro" id="IPR001394">
    <property type="entry name" value="Peptidase_C19_UCH"/>
</dbReference>
<dbReference type="InterPro" id="IPR028889">
    <property type="entry name" value="USP"/>
</dbReference>
<reference evidence="4" key="1">
    <citation type="submission" date="2016-11" db="UniProtKB">
        <authorList>
            <consortium name="WormBaseParasite"/>
        </authorList>
    </citation>
    <scope>IDENTIFICATION</scope>
</reference>
<feature type="region of interest" description="Disordered" evidence="1">
    <location>
        <begin position="53"/>
        <end position="81"/>
    </location>
</feature>
<dbReference type="InterPro" id="IPR018200">
    <property type="entry name" value="USP_CS"/>
</dbReference>
<dbReference type="PROSITE" id="PS00973">
    <property type="entry name" value="USP_2"/>
    <property type="match status" value="1"/>
</dbReference>
<dbReference type="Proteomes" id="UP000095283">
    <property type="component" value="Unplaced"/>
</dbReference>
<keyword evidence="3" id="KW-1185">Reference proteome</keyword>
<dbReference type="SUPFAM" id="SSF54001">
    <property type="entry name" value="Cysteine proteinases"/>
    <property type="match status" value="1"/>
</dbReference>